<dbReference type="InterPro" id="IPR002110">
    <property type="entry name" value="Ankyrin_rpt"/>
</dbReference>
<dbReference type="PANTHER" id="PTHR24171:SF10">
    <property type="entry name" value="ANKYRIN REPEAT DOMAIN-CONTAINING PROTEIN 29-LIKE"/>
    <property type="match status" value="1"/>
</dbReference>
<dbReference type="GO" id="GO:0005975">
    <property type="term" value="P:carbohydrate metabolic process"/>
    <property type="evidence" value="ECO:0007669"/>
    <property type="project" value="InterPro"/>
</dbReference>
<dbReference type="Pfam" id="PF12796">
    <property type="entry name" value="Ank_2"/>
    <property type="match status" value="1"/>
</dbReference>
<dbReference type="InterPro" id="IPR001223">
    <property type="entry name" value="Glyco_hydro18_cat"/>
</dbReference>
<comment type="caution">
    <text evidence="5">The sequence shown here is derived from an EMBL/GenBank/DDBJ whole genome shotgun (WGS) entry which is preliminary data.</text>
</comment>
<dbReference type="SUPFAM" id="SSF48403">
    <property type="entry name" value="Ankyrin repeat"/>
    <property type="match status" value="1"/>
</dbReference>
<dbReference type="EMBL" id="JAQMWT010000314">
    <property type="protein sequence ID" value="KAJ8605620.1"/>
    <property type="molecule type" value="Genomic_DNA"/>
</dbReference>
<accession>A0AAD7XNG2</accession>
<dbReference type="GO" id="GO:0004842">
    <property type="term" value="F:ubiquitin-protein transferase activity"/>
    <property type="evidence" value="ECO:0007669"/>
    <property type="project" value="TreeGrafter"/>
</dbReference>
<evidence type="ECO:0000313" key="5">
    <source>
        <dbReference type="EMBL" id="KAJ8605620.1"/>
    </source>
</evidence>
<dbReference type="InterPro" id="IPR036770">
    <property type="entry name" value="Ankyrin_rpt-contain_sf"/>
</dbReference>
<protein>
    <recommendedName>
        <fullName evidence="4">GH18 domain-containing protein</fullName>
    </recommendedName>
</protein>
<dbReference type="Pfam" id="PF00023">
    <property type="entry name" value="Ank"/>
    <property type="match status" value="1"/>
</dbReference>
<dbReference type="SMART" id="SM00248">
    <property type="entry name" value="ANK"/>
    <property type="match status" value="6"/>
</dbReference>
<dbReference type="AlphaFoldDB" id="A0AAD7XNG2"/>
<sequence>MGDIDEFAVVAYLPEWRYEGANWEVICSHVSHLIFFSLEVGTPGSKAITALDRLPRRELLEEAKAAAAKFGTRLLVCFGGNGRSAGFSAMVRKPKLRKGFVSSVVKLLDGYGFDGVDYNWEYPGYRMGQGYLPAHEIDDDYAGLERLVRETRDALAPSGKIVTLAYYPDGRQERMLAFAPGVASLLHSMSYDHTGPEGHAPMSLAQKAAATAVSRFGSCCATLGVPFYGRDSGGTWKSYEDIIQAHPDLPPDEDDVDGLSFNGVSTIQAKVDLAIDSGLKGLMIWEVGQDCRVAPVTHGPVTHLQTCPTPSFSLLLAITAALQRRGKRVTTLIEACAEGRVEEARRALRNNANARDACGVSALVHACVGGHVAVARLLINNGAAVDEAAPTTPLVVTCMAGNVTLCRMLILHGANVRHTSSDGASPLYLACASGHVDVVRLLIDCGADLNHAQDQGWTPLLVACWRGHAAVVKVLLKNGADIHHKTADGEAPVDVARLGGRPNVVDILLEYLADADAAAFSPRRGHAPRYNGPDRRYPPVYIK</sequence>
<dbReference type="Proteomes" id="UP001230188">
    <property type="component" value="Unassembled WGS sequence"/>
</dbReference>
<dbReference type="Gene3D" id="3.20.20.80">
    <property type="entry name" value="Glycosidases"/>
    <property type="match status" value="1"/>
</dbReference>
<dbReference type="PROSITE" id="PS50088">
    <property type="entry name" value="ANK_REPEAT"/>
    <property type="match status" value="2"/>
</dbReference>
<dbReference type="GO" id="GO:0085020">
    <property type="term" value="P:protein K6-linked ubiquitination"/>
    <property type="evidence" value="ECO:0007669"/>
    <property type="project" value="TreeGrafter"/>
</dbReference>
<evidence type="ECO:0000259" key="4">
    <source>
        <dbReference type="PROSITE" id="PS51910"/>
    </source>
</evidence>
<evidence type="ECO:0000313" key="6">
    <source>
        <dbReference type="Proteomes" id="UP001230188"/>
    </source>
</evidence>
<dbReference type="PROSITE" id="PS50297">
    <property type="entry name" value="ANK_REP_REGION"/>
    <property type="match status" value="2"/>
</dbReference>
<evidence type="ECO:0000256" key="2">
    <source>
        <dbReference type="ARBA" id="ARBA00023043"/>
    </source>
</evidence>
<feature type="repeat" description="ANK" evidence="3">
    <location>
        <begin position="455"/>
        <end position="487"/>
    </location>
</feature>
<gene>
    <name evidence="5" type="ORF">CTAYLR_000089</name>
</gene>
<proteinExistence type="predicted"/>
<dbReference type="GO" id="GO:0008061">
    <property type="term" value="F:chitin binding"/>
    <property type="evidence" value="ECO:0007669"/>
    <property type="project" value="InterPro"/>
</dbReference>
<reference evidence="5" key="1">
    <citation type="submission" date="2023-01" db="EMBL/GenBank/DDBJ databases">
        <title>Metagenome sequencing of chrysophaentin producing Chrysophaeum taylorii.</title>
        <authorList>
            <person name="Davison J."/>
            <person name="Bewley C."/>
        </authorList>
    </citation>
    <scope>NUCLEOTIDE SEQUENCE</scope>
    <source>
        <strain evidence="5">NIES-1699</strain>
    </source>
</reference>
<dbReference type="Gene3D" id="3.40.5.30">
    <property type="entry name" value="(Trans)glycosidases - domain 2"/>
    <property type="match status" value="1"/>
</dbReference>
<feature type="repeat" description="ANK" evidence="3">
    <location>
        <begin position="422"/>
        <end position="454"/>
    </location>
</feature>
<dbReference type="SUPFAM" id="SSF51445">
    <property type="entry name" value="(Trans)glycosidases"/>
    <property type="match status" value="1"/>
</dbReference>
<dbReference type="InterPro" id="IPR017853">
    <property type="entry name" value="GH"/>
</dbReference>
<keyword evidence="6" id="KW-1185">Reference proteome</keyword>
<evidence type="ECO:0000256" key="3">
    <source>
        <dbReference type="PROSITE-ProRule" id="PRU00023"/>
    </source>
</evidence>
<organism evidence="5 6">
    <name type="scientific">Chrysophaeum taylorii</name>
    <dbReference type="NCBI Taxonomy" id="2483200"/>
    <lineage>
        <taxon>Eukaryota</taxon>
        <taxon>Sar</taxon>
        <taxon>Stramenopiles</taxon>
        <taxon>Ochrophyta</taxon>
        <taxon>Pelagophyceae</taxon>
        <taxon>Pelagomonadales</taxon>
        <taxon>Pelagomonadaceae</taxon>
        <taxon>Chrysophaeum</taxon>
    </lineage>
</organism>
<dbReference type="PANTHER" id="PTHR24171">
    <property type="entry name" value="ANKYRIN REPEAT DOMAIN-CONTAINING PROTEIN 39-RELATED"/>
    <property type="match status" value="1"/>
</dbReference>
<dbReference type="Pfam" id="PF00704">
    <property type="entry name" value="Glyco_hydro_18"/>
    <property type="match status" value="1"/>
</dbReference>
<evidence type="ECO:0000256" key="1">
    <source>
        <dbReference type="ARBA" id="ARBA00022737"/>
    </source>
</evidence>
<keyword evidence="2 3" id="KW-0040">ANK repeat</keyword>
<keyword evidence="1" id="KW-0677">Repeat</keyword>
<dbReference type="PROSITE" id="PS51910">
    <property type="entry name" value="GH18_2"/>
    <property type="match status" value="1"/>
</dbReference>
<dbReference type="PRINTS" id="PR01415">
    <property type="entry name" value="ANKYRIN"/>
</dbReference>
<feature type="domain" description="GH18" evidence="4">
    <location>
        <begin position="7"/>
        <end position="325"/>
    </location>
</feature>
<name>A0AAD7XNG2_9STRA</name>
<dbReference type="SMART" id="SM00636">
    <property type="entry name" value="Glyco_18"/>
    <property type="match status" value="1"/>
</dbReference>
<dbReference type="Gene3D" id="1.25.40.20">
    <property type="entry name" value="Ankyrin repeat-containing domain"/>
    <property type="match status" value="3"/>
</dbReference>
<dbReference type="InterPro" id="IPR011583">
    <property type="entry name" value="Chitinase_II/V-like_cat"/>
</dbReference>